<dbReference type="PROSITE" id="PS00513">
    <property type="entry name" value="ADENYLOSUCCIN_SYN_2"/>
    <property type="match status" value="1"/>
</dbReference>
<feature type="binding site" evidence="8">
    <location>
        <position position="305"/>
    </location>
    <ligand>
        <name>GTP</name>
        <dbReference type="ChEBI" id="CHEBI:37565"/>
    </ligand>
</feature>
<evidence type="ECO:0000256" key="10">
    <source>
        <dbReference type="RuleBase" id="RU000520"/>
    </source>
</evidence>
<evidence type="ECO:0000256" key="7">
    <source>
        <dbReference type="ARBA" id="ARBA00023134"/>
    </source>
</evidence>
<feature type="active site" evidence="9">
    <location>
        <position position="140"/>
    </location>
</feature>
<gene>
    <name evidence="8 11" type="primary">purA</name>
    <name evidence="11" type="ORF">GCM10007390_24190</name>
</gene>
<feature type="active site" description="Proton donor" evidence="8">
    <location>
        <position position="41"/>
    </location>
</feature>
<dbReference type="FunFam" id="3.90.170.10:FF:000001">
    <property type="entry name" value="Adenylosuccinate synthetase"/>
    <property type="match status" value="1"/>
</dbReference>
<keyword evidence="6 8" id="KW-0460">Magnesium</keyword>
<evidence type="ECO:0000256" key="2">
    <source>
        <dbReference type="ARBA" id="ARBA00022598"/>
    </source>
</evidence>
<sequence length="429" mass="47424">MKVDVLLGLQWGDEGKGKIVDVLAPQYQVVARFQGGPNAGHTLEFDGIKHVLHQIPSGIFRADIQNVIGNGVVLDPIVFRREIEGLQKFNLDLKGNLFISKKASLILPTHSLLDAAYEKSKGDDKIGSTLRGIGPTYQDKIARLGLRVGDIVGGQFKAKYQKLVDAHKTILDFYHFDYQETLSAAEEKFFAAVDFMQQFQLVDSEYFINDSLSSEKSVLAEGAQGSLLDIDFGSYPFVTSSSTMTAGACTGLGVSPHAIGEVYGIFKAYCTRVGSGPFPTELLEETGEKMRKEGNEFGSTTGRPRRCGWLDLPALKYAIMLNGVTQLVMMKVDVLNVFDTIRICTHYRLADGTTTDHLPYDLCTEDVQPVYQDFKGWEQSLDGIAVFEDMPPALTAYVNFLEKELKLPITFVSTGPDREALIHREAVLN</sequence>
<keyword evidence="12" id="KW-1185">Reference proteome</keyword>
<feature type="binding site" evidence="8">
    <location>
        <begin position="40"/>
        <end position="42"/>
    </location>
    <ligand>
        <name>GTP</name>
        <dbReference type="ChEBI" id="CHEBI:37565"/>
    </ligand>
</feature>
<dbReference type="SUPFAM" id="SSF52540">
    <property type="entry name" value="P-loop containing nucleoside triphosphate hydrolases"/>
    <property type="match status" value="1"/>
</dbReference>
<dbReference type="Gene3D" id="3.90.170.10">
    <property type="entry name" value="Adenylosuccinate Synthetase, subunit A, domain 3"/>
    <property type="match status" value="1"/>
</dbReference>
<name>A0A8J3G8W1_9BACT</name>
<dbReference type="Pfam" id="PF00709">
    <property type="entry name" value="Adenylsucc_synt"/>
    <property type="match status" value="1"/>
</dbReference>
<dbReference type="PANTHER" id="PTHR11846:SF0">
    <property type="entry name" value="ADENYLOSUCCINATE SYNTHETASE"/>
    <property type="match status" value="1"/>
</dbReference>
<evidence type="ECO:0000313" key="11">
    <source>
        <dbReference type="EMBL" id="GHB69737.1"/>
    </source>
</evidence>
<dbReference type="HAMAP" id="MF_00011">
    <property type="entry name" value="Adenylosucc_synth"/>
    <property type="match status" value="1"/>
</dbReference>
<reference evidence="11 12" key="1">
    <citation type="journal article" date="2014" name="Int. J. Syst. Evol. Microbiol.">
        <title>Complete genome sequence of Corynebacterium casei LMG S-19264T (=DSM 44701T), isolated from a smear-ripened cheese.</title>
        <authorList>
            <consortium name="US DOE Joint Genome Institute (JGI-PGF)"/>
            <person name="Walter F."/>
            <person name="Albersmeier A."/>
            <person name="Kalinowski J."/>
            <person name="Ruckert C."/>
        </authorList>
    </citation>
    <scope>NUCLEOTIDE SEQUENCE [LARGE SCALE GENOMIC DNA]</scope>
    <source>
        <strain evidence="11 12">KCTC 12866</strain>
    </source>
</reference>
<feature type="binding site" description="in other chain" evidence="8">
    <location>
        <position position="303"/>
    </location>
    <ligand>
        <name>IMP</name>
        <dbReference type="ChEBI" id="CHEBI:58053"/>
        <note>ligand shared between dimeric partners</note>
    </ligand>
</feature>
<dbReference type="GO" id="GO:0046040">
    <property type="term" value="P:IMP metabolic process"/>
    <property type="evidence" value="ECO:0007669"/>
    <property type="project" value="TreeGrafter"/>
</dbReference>
<dbReference type="FunFam" id="1.10.300.10:FF:000001">
    <property type="entry name" value="Adenylosuccinate synthetase"/>
    <property type="match status" value="1"/>
</dbReference>
<dbReference type="CDD" id="cd03108">
    <property type="entry name" value="AdSS"/>
    <property type="match status" value="1"/>
</dbReference>
<dbReference type="InterPro" id="IPR033128">
    <property type="entry name" value="Adenylosuccin_syn_Lys_AS"/>
</dbReference>
<organism evidence="11 12">
    <name type="scientific">Persicitalea jodogahamensis</name>
    <dbReference type="NCBI Taxonomy" id="402147"/>
    <lineage>
        <taxon>Bacteria</taxon>
        <taxon>Pseudomonadati</taxon>
        <taxon>Bacteroidota</taxon>
        <taxon>Cytophagia</taxon>
        <taxon>Cytophagales</taxon>
        <taxon>Spirosomataceae</taxon>
        <taxon>Persicitalea</taxon>
    </lineage>
</organism>
<keyword evidence="3 8" id="KW-0479">Metal-binding</keyword>
<dbReference type="GO" id="GO:0044208">
    <property type="term" value="P:'de novo' AMP biosynthetic process"/>
    <property type="evidence" value="ECO:0007669"/>
    <property type="project" value="UniProtKB-UniRule"/>
</dbReference>
<evidence type="ECO:0000256" key="9">
    <source>
        <dbReference type="PROSITE-ProRule" id="PRU10134"/>
    </source>
</evidence>
<feature type="binding site" evidence="8">
    <location>
        <position position="13"/>
    </location>
    <ligand>
        <name>Mg(2+)</name>
        <dbReference type="ChEBI" id="CHEBI:18420"/>
    </ligand>
</feature>
<proteinExistence type="inferred from homology"/>
<protein>
    <recommendedName>
        <fullName evidence="8 10">Adenylosuccinate synthetase</fullName>
        <shortName evidence="8">AMPSase</shortName>
        <shortName evidence="8">AdSS</shortName>
        <ecNumber evidence="8 10">6.3.4.4</ecNumber>
    </recommendedName>
    <alternativeName>
        <fullName evidence="8">IMP--aspartate ligase</fullName>
    </alternativeName>
</protein>
<dbReference type="Gene3D" id="3.40.440.10">
    <property type="entry name" value="Adenylosuccinate Synthetase, subunit A, domain 1"/>
    <property type="match status" value="1"/>
</dbReference>
<dbReference type="GO" id="GO:0004019">
    <property type="term" value="F:adenylosuccinate synthase activity"/>
    <property type="evidence" value="ECO:0007669"/>
    <property type="project" value="UniProtKB-UniRule"/>
</dbReference>
<keyword evidence="7 8" id="KW-0342">GTP-binding</keyword>
<comment type="subunit">
    <text evidence="1 8">Homodimer.</text>
</comment>
<comment type="function">
    <text evidence="8">Plays an important role in the de novo pathway of purine nucleotide biosynthesis. Catalyzes the first committed step in the biosynthesis of AMP from IMP.</text>
</comment>
<dbReference type="GO" id="GO:0005737">
    <property type="term" value="C:cytoplasm"/>
    <property type="evidence" value="ECO:0007669"/>
    <property type="project" value="UniProtKB-SubCell"/>
</dbReference>
<dbReference type="InterPro" id="IPR042111">
    <property type="entry name" value="Adenylosuccinate_synth_dom3"/>
</dbReference>
<keyword evidence="8" id="KW-0963">Cytoplasm</keyword>
<dbReference type="Proteomes" id="UP000598271">
    <property type="component" value="Unassembled WGS sequence"/>
</dbReference>
<dbReference type="EC" id="6.3.4.4" evidence="8 10"/>
<dbReference type="GO" id="GO:0005525">
    <property type="term" value="F:GTP binding"/>
    <property type="evidence" value="ECO:0007669"/>
    <property type="project" value="UniProtKB-UniRule"/>
</dbReference>
<keyword evidence="2 8" id="KW-0436">Ligase</keyword>
<dbReference type="NCBIfam" id="NF002223">
    <property type="entry name" value="PRK01117.1"/>
    <property type="match status" value="1"/>
</dbReference>
<dbReference type="GO" id="GO:0000287">
    <property type="term" value="F:magnesium ion binding"/>
    <property type="evidence" value="ECO:0007669"/>
    <property type="project" value="UniProtKB-UniRule"/>
</dbReference>
<dbReference type="InterPro" id="IPR042110">
    <property type="entry name" value="Adenylosuccinate_synth_dom2"/>
</dbReference>
<dbReference type="InterPro" id="IPR001114">
    <property type="entry name" value="Adenylosuccinate_synthetase"/>
</dbReference>
<dbReference type="SMART" id="SM00788">
    <property type="entry name" value="Adenylsucc_synt"/>
    <property type="match status" value="1"/>
</dbReference>
<feature type="binding site" evidence="8">
    <location>
        <begin position="12"/>
        <end position="18"/>
    </location>
    <ligand>
        <name>GTP</name>
        <dbReference type="ChEBI" id="CHEBI:37565"/>
    </ligand>
</feature>
<feature type="binding site" evidence="8">
    <location>
        <begin position="299"/>
        <end position="305"/>
    </location>
    <ligand>
        <name>substrate</name>
    </ligand>
</feature>
<feature type="binding site" evidence="8">
    <location>
        <position position="143"/>
    </location>
    <ligand>
        <name>IMP</name>
        <dbReference type="ChEBI" id="CHEBI:58053"/>
        <note>ligand shared between dimeric partners</note>
    </ligand>
</feature>
<dbReference type="EMBL" id="BMXF01000002">
    <property type="protein sequence ID" value="GHB69737.1"/>
    <property type="molecule type" value="Genomic_DNA"/>
</dbReference>
<feature type="binding site" description="in other chain" evidence="8">
    <location>
        <begin position="38"/>
        <end position="41"/>
    </location>
    <ligand>
        <name>IMP</name>
        <dbReference type="ChEBI" id="CHEBI:58053"/>
        <note>ligand shared between dimeric partners</note>
    </ligand>
</feature>
<evidence type="ECO:0000256" key="5">
    <source>
        <dbReference type="ARBA" id="ARBA00022755"/>
    </source>
</evidence>
<dbReference type="PANTHER" id="PTHR11846">
    <property type="entry name" value="ADENYLOSUCCINATE SYNTHETASE"/>
    <property type="match status" value="1"/>
</dbReference>
<dbReference type="InterPro" id="IPR018220">
    <property type="entry name" value="Adenylosuccin_syn_GTP-bd"/>
</dbReference>
<feature type="binding site" description="in other chain" evidence="8">
    <location>
        <begin position="13"/>
        <end position="16"/>
    </location>
    <ligand>
        <name>IMP</name>
        <dbReference type="ChEBI" id="CHEBI:58053"/>
        <note>ligand shared between dimeric partners</note>
    </ligand>
</feature>
<keyword evidence="5 8" id="KW-0658">Purine biosynthesis</keyword>
<accession>A0A8J3G8W1</accession>
<comment type="subcellular location">
    <subcellularLocation>
        <location evidence="8">Cytoplasm</location>
    </subcellularLocation>
</comment>
<feature type="binding site" evidence="8">
    <location>
        <position position="40"/>
    </location>
    <ligand>
        <name>Mg(2+)</name>
        <dbReference type="ChEBI" id="CHEBI:18420"/>
    </ligand>
</feature>
<feature type="binding site" description="in other chain" evidence="8">
    <location>
        <position position="129"/>
    </location>
    <ligand>
        <name>IMP</name>
        <dbReference type="ChEBI" id="CHEBI:58053"/>
        <note>ligand shared between dimeric partners</note>
    </ligand>
</feature>
<feature type="binding site" evidence="8">
    <location>
        <begin position="413"/>
        <end position="415"/>
    </location>
    <ligand>
        <name>GTP</name>
        <dbReference type="ChEBI" id="CHEBI:37565"/>
    </ligand>
</feature>
<comment type="catalytic activity">
    <reaction evidence="8 10">
        <text>IMP + L-aspartate + GTP = N(6)-(1,2-dicarboxyethyl)-AMP + GDP + phosphate + 2 H(+)</text>
        <dbReference type="Rhea" id="RHEA:15753"/>
        <dbReference type="ChEBI" id="CHEBI:15378"/>
        <dbReference type="ChEBI" id="CHEBI:29991"/>
        <dbReference type="ChEBI" id="CHEBI:37565"/>
        <dbReference type="ChEBI" id="CHEBI:43474"/>
        <dbReference type="ChEBI" id="CHEBI:57567"/>
        <dbReference type="ChEBI" id="CHEBI:58053"/>
        <dbReference type="ChEBI" id="CHEBI:58189"/>
        <dbReference type="EC" id="6.3.4.4"/>
    </reaction>
</comment>
<keyword evidence="4 8" id="KW-0547">Nucleotide-binding</keyword>
<evidence type="ECO:0000313" key="12">
    <source>
        <dbReference type="Proteomes" id="UP000598271"/>
    </source>
</evidence>
<dbReference type="RefSeq" id="WP_189564695.1">
    <property type="nucleotide sequence ID" value="NZ_BMXF01000002.1"/>
</dbReference>
<evidence type="ECO:0000256" key="4">
    <source>
        <dbReference type="ARBA" id="ARBA00022741"/>
    </source>
</evidence>
<dbReference type="AlphaFoldDB" id="A0A8J3G8W1"/>
<evidence type="ECO:0000256" key="8">
    <source>
        <dbReference type="HAMAP-Rule" id="MF_00011"/>
    </source>
</evidence>
<comment type="similarity">
    <text evidence="8 10">Belongs to the adenylosuccinate synthetase family.</text>
</comment>
<feature type="binding site" description="in other chain" evidence="8">
    <location>
        <position position="239"/>
    </location>
    <ligand>
        <name>IMP</name>
        <dbReference type="ChEBI" id="CHEBI:58053"/>
        <note>ligand shared between dimeric partners</note>
    </ligand>
</feature>
<dbReference type="UniPathway" id="UPA00075">
    <property type="reaction ID" value="UER00335"/>
</dbReference>
<feature type="active site" description="Proton acceptor" evidence="8">
    <location>
        <position position="13"/>
    </location>
</feature>
<dbReference type="NCBIfam" id="TIGR00184">
    <property type="entry name" value="purA"/>
    <property type="match status" value="1"/>
</dbReference>
<comment type="caution">
    <text evidence="11">The sequence shown here is derived from an EMBL/GenBank/DDBJ whole genome shotgun (WGS) entry which is preliminary data.</text>
</comment>
<comment type="pathway">
    <text evidence="8 10">Purine metabolism; AMP biosynthesis via de novo pathway; AMP from IMP: step 1/2.</text>
</comment>
<evidence type="ECO:0000256" key="3">
    <source>
        <dbReference type="ARBA" id="ARBA00022723"/>
    </source>
</evidence>
<feature type="binding site" description="in other chain" evidence="8">
    <location>
        <position position="224"/>
    </location>
    <ligand>
        <name>IMP</name>
        <dbReference type="ChEBI" id="CHEBI:58053"/>
        <note>ligand shared between dimeric partners</note>
    </ligand>
</feature>
<evidence type="ECO:0000256" key="1">
    <source>
        <dbReference type="ARBA" id="ARBA00011738"/>
    </source>
</evidence>
<dbReference type="InterPro" id="IPR042109">
    <property type="entry name" value="Adenylosuccinate_synth_dom1"/>
</dbReference>
<dbReference type="PROSITE" id="PS01266">
    <property type="entry name" value="ADENYLOSUCCIN_SYN_1"/>
    <property type="match status" value="1"/>
</dbReference>
<comment type="cofactor">
    <cofactor evidence="8">
        <name>Mg(2+)</name>
        <dbReference type="ChEBI" id="CHEBI:18420"/>
    </cofactor>
    <text evidence="8">Binds 1 Mg(2+) ion per subunit.</text>
</comment>
<evidence type="ECO:0000256" key="6">
    <source>
        <dbReference type="ARBA" id="ARBA00022842"/>
    </source>
</evidence>
<feature type="binding site" evidence="8">
    <location>
        <begin position="331"/>
        <end position="333"/>
    </location>
    <ligand>
        <name>GTP</name>
        <dbReference type="ChEBI" id="CHEBI:37565"/>
    </ligand>
</feature>
<dbReference type="Gene3D" id="1.10.300.10">
    <property type="entry name" value="Adenylosuccinate Synthetase, subunit A, domain 2"/>
    <property type="match status" value="1"/>
</dbReference>
<dbReference type="InterPro" id="IPR027417">
    <property type="entry name" value="P-loop_NTPase"/>
</dbReference>